<dbReference type="AlphaFoldDB" id="A0A0B7FEW5"/>
<gene>
    <name evidence="1" type="ORF">RSOLAG1IB_07291</name>
</gene>
<accession>A0A0B7FEW5</accession>
<protein>
    <submittedName>
        <fullName evidence="1">Uncharacterized protein</fullName>
    </submittedName>
</protein>
<proteinExistence type="predicted"/>
<evidence type="ECO:0000313" key="1">
    <source>
        <dbReference type="EMBL" id="CEL54757.1"/>
    </source>
</evidence>
<dbReference type="Proteomes" id="UP000059188">
    <property type="component" value="Unassembled WGS sequence"/>
</dbReference>
<organism evidence="1 2">
    <name type="scientific">Thanatephorus cucumeris (strain AG1-IB / isolate 7/3/14)</name>
    <name type="common">Lettuce bottom rot fungus</name>
    <name type="synonym">Rhizoctonia solani</name>
    <dbReference type="NCBI Taxonomy" id="1108050"/>
    <lineage>
        <taxon>Eukaryota</taxon>
        <taxon>Fungi</taxon>
        <taxon>Dikarya</taxon>
        <taxon>Basidiomycota</taxon>
        <taxon>Agaricomycotina</taxon>
        <taxon>Agaricomycetes</taxon>
        <taxon>Cantharellales</taxon>
        <taxon>Ceratobasidiaceae</taxon>
        <taxon>Rhizoctonia</taxon>
        <taxon>Rhizoctonia solani AG-1</taxon>
    </lineage>
</organism>
<evidence type="ECO:0000313" key="2">
    <source>
        <dbReference type="Proteomes" id="UP000059188"/>
    </source>
</evidence>
<dbReference type="EMBL" id="LN679117">
    <property type="protein sequence ID" value="CEL54757.1"/>
    <property type="molecule type" value="Genomic_DNA"/>
</dbReference>
<name>A0A0B7FEW5_THACB</name>
<reference evidence="1 2" key="1">
    <citation type="submission" date="2014-11" db="EMBL/GenBank/DDBJ databases">
        <authorList>
            <person name="Wibberg Daniel"/>
        </authorList>
    </citation>
    <scope>NUCLEOTIDE SEQUENCE [LARGE SCALE GENOMIC DNA]</scope>
    <source>
        <strain evidence="1">Rhizoctonia solani AG1-IB 7/3/14</strain>
    </source>
</reference>
<keyword evidence="2" id="KW-1185">Reference proteome</keyword>
<sequence length="76" mass="7997">MAIISYNIAQPVPSTEPTTAIITTDSDASISSLILSQPALVLDSADKFTRQGRGKCQAVVAAPPIIDINISTQQNQ</sequence>